<name>A0A9P4V5H7_9PLEO</name>
<dbReference type="SUPFAM" id="SSF53244">
    <property type="entry name" value="MurD-like peptide ligases, peptide-binding domain"/>
    <property type="match status" value="1"/>
</dbReference>
<dbReference type="InterPro" id="IPR001645">
    <property type="entry name" value="Folylpolyglutamate_synth"/>
</dbReference>
<organism evidence="8 9">
    <name type="scientific">Polyplosphaeria fusca</name>
    <dbReference type="NCBI Taxonomy" id="682080"/>
    <lineage>
        <taxon>Eukaryota</taxon>
        <taxon>Fungi</taxon>
        <taxon>Dikarya</taxon>
        <taxon>Ascomycota</taxon>
        <taxon>Pezizomycotina</taxon>
        <taxon>Dothideomycetes</taxon>
        <taxon>Pleosporomycetidae</taxon>
        <taxon>Pleosporales</taxon>
        <taxon>Tetraplosphaeriaceae</taxon>
        <taxon>Polyplosphaeria</taxon>
    </lineage>
</organism>
<keyword evidence="7" id="KW-0175">Coiled coil</keyword>
<dbReference type="Gene3D" id="3.40.1190.10">
    <property type="entry name" value="Mur-like, catalytic domain"/>
    <property type="match status" value="1"/>
</dbReference>
<reference evidence="8" key="1">
    <citation type="journal article" date="2020" name="Stud. Mycol.">
        <title>101 Dothideomycetes genomes: a test case for predicting lifestyles and emergence of pathogens.</title>
        <authorList>
            <person name="Haridas S."/>
            <person name="Albert R."/>
            <person name="Binder M."/>
            <person name="Bloem J."/>
            <person name="Labutti K."/>
            <person name="Salamov A."/>
            <person name="Andreopoulos B."/>
            <person name="Baker S."/>
            <person name="Barry K."/>
            <person name="Bills G."/>
            <person name="Bluhm B."/>
            <person name="Cannon C."/>
            <person name="Castanera R."/>
            <person name="Culley D."/>
            <person name="Daum C."/>
            <person name="Ezra D."/>
            <person name="Gonzalez J."/>
            <person name="Henrissat B."/>
            <person name="Kuo A."/>
            <person name="Liang C."/>
            <person name="Lipzen A."/>
            <person name="Lutzoni F."/>
            <person name="Magnuson J."/>
            <person name="Mondo S."/>
            <person name="Nolan M."/>
            <person name="Ohm R."/>
            <person name="Pangilinan J."/>
            <person name="Park H.-J."/>
            <person name="Ramirez L."/>
            <person name="Alfaro M."/>
            <person name="Sun H."/>
            <person name="Tritt A."/>
            <person name="Yoshinaga Y."/>
            <person name="Zwiers L.-H."/>
            <person name="Turgeon B."/>
            <person name="Goodwin S."/>
            <person name="Spatafora J."/>
            <person name="Crous P."/>
            <person name="Grigoriev I."/>
        </authorList>
    </citation>
    <scope>NUCLEOTIDE SEQUENCE</scope>
    <source>
        <strain evidence="8">CBS 125425</strain>
    </source>
</reference>
<evidence type="ECO:0000256" key="3">
    <source>
        <dbReference type="ARBA" id="ARBA00022723"/>
    </source>
</evidence>
<dbReference type="PANTHER" id="PTHR11136">
    <property type="entry name" value="FOLYLPOLYGLUTAMATE SYNTHASE-RELATED"/>
    <property type="match status" value="1"/>
</dbReference>
<sequence>MPIQPGLERIGLLLKGTSFPWKSIHVAGTNGKGSICAWATHLFKRRCIKAGTFTSPHLINRWDCIQIDGEPVEERRFRRVENYFKGINEQQGIGASEFELLTATAFQLFNDREVQVGIVEVGMGGKLDATNILQNQVVSVISKIARDHEAFLGNTIEEIAQHKAGILRPNVPYLVNPANEWNVQDVILKYARDIGAGPRLQLRNLQTNQKFFTTKDWKAFAETRFPFERDNAVLAYLAFLWTCEAMHFPTPKAQSFLKKMRNRKHPGRLHDKGCLAVFGPRVKVLIDGAHNEDAALALSAYIKRYYRKRSYVKGGPDHNQVVWVLAMTEGKDVRKVLTALLEPGDSVVTTTFGPVDGMPWVKPMDPVELLKIAQEVQPDITGLANAQRGAHHALCTAKYLSNPKDKVVLAGSLYLCGDFYREADAVEKNPDALDLPYIHDKERGRVNRFLSKHPRDRNQNAGHEIPAELELESEELADRERKRQELEDEIKALERQIKGLDKPESQGVTAASHHDIETIYRGVLRRQ</sequence>
<dbReference type="PROSITE" id="PS01012">
    <property type="entry name" value="FOLYLPOLYGLU_SYNT_2"/>
    <property type="match status" value="1"/>
</dbReference>
<comment type="caution">
    <text evidence="8">The sequence shown here is derived from an EMBL/GenBank/DDBJ whole genome shotgun (WGS) entry which is preliminary data.</text>
</comment>
<protein>
    <submittedName>
        <fullName evidence="8">FolC bifunctional protein</fullName>
    </submittedName>
</protein>
<dbReference type="GO" id="GO:0046872">
    <property type="term" value="F:metal ion binding"/>
    <property type="evidence" value="ECO:0007669"/>
    <property type="project" value="UniProtKB-KW"/>
</dbReference>
<dbReference type="GO" id="GO:0008841">
    <property type="term" value="F:dihydrofolate synthase activity"/>
    <property type="evidence" value="ECO:0007669"/>
    <property type="project" value="TreeGrafter"/>
</dbReference>
<keyword evidence="6" id="KW-0460">Magnesium</keyword>
<dbReference type="PANTHER" id="PTHR11136:SF0">
    <property type="entry name" value="DIHYDROFOLATE SYNTHETASE-RELATED"/>
    <property type="match status" value="1"/>
</dbReference>
<dbReference type="OrthoDB" id="5212574at2759"/>
<keyword evidence="2" id="KW-0436">Ligase</keyword>
<dbReference type="InterPro" id="IPR018109">
    <property type="entry name" value="Folylpolyglutamate_synth_CS"/>
</dbReference>
<dbReference type="Gene3D" id="3.90.190.20">
    <property type="entry name" value="Mur ligase, C-terminal domain"/>
    <property type="match status" value="1"/>
</dbReference>
<dbReference type="EMBL" id="ML996099">
    <property type="protein sequence ID" value="KAF2740667.1"/>
    <property type="molecule type" value="Genomic_DNA"/>
</dbReference>
<comment type="similarity">
    <text evidence="1">Belongs to the folylpolyglutamate synthase family.</text>
</comment>
<evidence type="ECO:0000313" key="9">
    <source>
        <dbReference type="Proteomes" id="UP000799444"/>
    </source>
</evidence>
<evidence type="ECO:0000256" key="4">
    <source>
        <dbReference type="ARBA" id="ARBA00022741"/>
    </source>
</evidence>
<dbReference type="GO" id="GO:0005829">
    <property type="term" value="C:cytosol"/>
    <property type="evidence" value="ECO:0007669"/>
    <property type="project" value="TreeGrafter"/>
</dbReference>
<dbReference type="InterPro" id="IPR036565">
    <property type="entry name" value="Mur-like_cat_sf"/>
</dbReference>
<evidence type="ECO:0000256" key="1">
    <source>
        <dbReference type="ARBA" id="ARBA00008276"/>
    </source>
</evidence>
<dbReference type="GO" id="GO:0005524">
    <property type="term" value="F:ATP binding"/>
    <property type="evidence" value="ECO:0007669"/>
    <property type="project" value="UniProtKB-KW"/>
</dbReference>
<dbReference type="AlphaFoldDB" id="A0A9P4V5H7"/>
<evidence type="ECO:0000256" key="7">
    <source>
        <dbReference type="SAM" id="Coils"/>
    </source>
</evidence>
<evidence type="ECO:0000256" key="5">
    <source>
        <dbReference type="ARBA" id="ARBA00022840"/>
    </source>
</evidence>
<evidence type="ECO:0000313" key="8">
    <source>
        <dbReference type="EMBL" id="KAF2740667.1"/>
    </source>
</evidence>
<keyword evidence="3" id="KW-0479">Metal-binding</keyword>
<gene>
    <name evidence="8" type="ORF">EJ04DRAFT_558656</name>
</gene>
<evidence type="ECO:0000256" key="6">
    <source>
        <dbReference type="ARBA" id="ARBA00022842"/>
    </source>
</evidence>
<dbReference type="GO" id="GO:0005739">
    <property type="term" value="C:mitochondrion"/>
    <property type="evidence" value="ECO:0007669"/>
    <property type="project" value="TreeGrafter"/>
</dbReference>
<dbReference type="SUPFAM" id="SSF53623">
    <property type="entry name" value="MurD-like peptide ligases, catalytic domain"/>
    <property type="match status" value="1"/>
</dbReference>
<keyword evidence="4" id="KW-0547">Nucleotide-binding</keyword>
<keyword evidence="9" id="KW-1185">Reference proteome</keyword>
<accession>A0A9P4V5H7</accession>
<proteinExistence type="inferred from homology"/>
<feature type="coiled-coil region" evidence="7">
    <location>
        <begin position="469"/>
        <end position="503"/>
    </location>
</feature>
<dbReference type="NCBIfam" id="TIGR01499">
    <property type="entry name" value="folC"/>
    <property type="match status" value="1"/>
</dbReference>
<dbReference type="Proteomes" id="UP000799444">
    <property type="component" value="Unassembled WGS sequence"/>
</dbReference>
<evidence type="ECO:0000256" key="2">
    <source>
        <dbReference type="ARBA" id="ARBA00022598"/>
    </source>
</evidence>
<dbReference type="GO" id="GO:0004326">
    <property type="term" value="F:tetrahydrofolylpolyglutamate synthase activity"/>
    <property type="evidence" value="ECO:0007669"/>
    <property type="project" value="InterPro"/>
</dbReference>
<dbReference type="InterPro" id="IPR036615">
    <property type="entry name" value="Mur_ligase_C_dom_sf"/>
</dbReference>
<keyword evidence="5" id="KW-0067">ATP-binding</keyword>